<evidence type="ECO:0000313" key="2">
    <source>
        <dbReference type="EMBL" id="TNH41005.1"/>
    </source>
</evidence>
<evidence type="ECO:0000313" key="3">
    <source>
        <dbReference type="Proteomes" id="UP000304880"/>
    </source>
</evidence>
<reference evidence="2 3" key="1">
    <citation type="submission" date="2019-06" db="EMBL/GenBank/DDBJ databases">
        <authorList>
            <person name="Li J."/>
        </authorList>
    </citation>
    <scope>NUCLEOTIDE SEQUENCE [LARGE SCALE GENOMIC DNA]</scope>
    <source>
        <strain evidence="2 3">CGMCC 1.8012</strain>
    </source>
</reference>
<dbReference type="InterPro" id="IPR050583">
    <property type="entry name" value="Mycobacterial_A85_antigen"/>
</dbReference>
<evidence type="ECO:0000256" key="1">
    <source>
        <dbReference type="SAM" id="SignalP"/>
    </source>
</evidence>
<proteinExistence type="predicted"/>
<comment type="caution">
    <text evidence="2">The sequence shown here is derived from an EMBL/GenBank/DDBJ whole genome shotgun (WGS) entry which is preliminary data.</text>
</comment>
<accession>A0A5C4RAP6</accession>
<dbReference type="Proteomes" id="UP000304880">
    <property type="component" value="Unassembled WGS sequence"/>
</dbReference>
<sequence length="302" mass="32658">MTRIRLVLLTLLMAIAPPTVSRAEVRMGETVFSPVLGRALSYDIYLPPGSEGGTRAYPVLYLLHGGGTGQPSDWFTLAGIDQVLDRLIAQGRIRPLIAVAPDGRRPDDGPASYFLDDADGAARWQTAFLDDAMPGIEARHPVLPGRRAVMGISMGGFAALVYRLEHPDLFAGAAALSPALRTDEQLLALSPDDYADRFATLLGPDLEGVARLTDRWAAFRPAAMAASADAARLARIPSIHVQTGSDDSFFEGTARLHIALRDAGIRHRFRVIEGGHDWPAWQSMLEDALLHVDAVLSRGYGE</sequence>
<keyword evidence="3" id="KW-1185">Reference proteome</keyword>
<gene>
    <name evidence="2" type="ORF">FHD67_01895</name>
</gene>
<evidence type="ECO:0008006" key="4">
    <source>
        <dbReference type="Google" id="ProtNLM"/>
    </source>
</evidence>
<keyword evidence="1" id="KW-0732">Signal</keyword>
<name>A0A5C4RAP6_9RHOB</name>
<feature type="signal peptide" evidence="1">
    <location>
        <begin position="1"/>
        <end position="23"/>
    </location>
</feature>
<dbReference type="SUPFAM" id="SSF53474">
    <property type="entry name" value="alpha/beta-Hydrolases"/>
    <property type="match status" value="1"/>
</dbReference>
<dbReference type="InterPro" id="IPR029058">
    <property type="entry name" value="AB_hydrolase_fold"/>
</dbReference>
<dbReference type="AlphaFoldDB" id="A0A5C4RAP6"/>
<dbReference type="PANTHER" id="PTHR48098">
    <property type="entry name" value="ENTEROCHELIN ESTERASE-RELATED"/>
    <property type="match status" value="1"/>
</dbReference>
<dbReference type="Pfam" id="PF00756">
    <property type="entry name" value="Esterase"/>
    <property type="match status" value="1"/>
</dbReference>
<protein>
    <recommendedName>
        <fullName evidence="4">Esterase family protein</fullName>
    </recommendedName>
</protein>
<feature type="chain" id="PRO_5022788500" description="Esterase family protein" evidence="1">
    <location>
        <begin position="24"/>
        <end position="302"/>
    </location>
</feature>
<dbReference type="InterPro" id="IPR000801">
    <property type="entry name" value="Esterase-like"/>
</dbReference>
<organism evidence="2 3">
    <name type="scientific">Paracoccus haeundaensis</name>
    <dbReference type="NCBI Taxonomy" id="225362"/>
    <lineage>
        <taxon>Bacteria</taxon>
        <taxon>Pseudomonadati</taxon>
        <taxon>Pseudomonadota</taxon>
        <taxon>Alphaproteobacteria</taxon>
        <taxon>Rhodobacterales</taxon>
        <taxon>Paracoccaceae</taxon>
        <taxon>Paracoccus</taxon>
    </lineage>
</organism>
<dbReference type="EMBL" id="VDDC01000004">
    <property type="protein sequence ID" value="TNH41005.1"/>
    <property type="molecule type" value="Genomic_DNA"/>
</dbReference>
<dbReference type="Gene3D" id="3.40.50.1820">
    <property type="entry name" value="alpha/beta hydrolase"/>
    <property type="match status" value="1"/>
</dbReference>
<dbReference type="RefSeq" id="WP_139597656.1">
    <property type="nucleotide sequence ID" value="NZ_VDDC01000004.1"/>
</dbReference>